<dbReference type="SUPFAM" id="SSF56300">
    <property type="entry name" value="Metallo-dependent phosphatases"/>
    <property type="match status" value="1"/>
</dbReference>
<dbReference type="InterPro" id="IPR004843">
    <property type="entry name" value="Calcineurin-like_PHP"/>
</dbReference>
<keyword evidence="3" id="KW-0408">Iron</keyword>
<protein>
    <submittedName>
        <fullName evidence="6">3',5'-cyclic adenosine monophosphate phosphodiesterase CpdA</fullName>
    </submittedName>
</protein>
<dbReference type="Proteomes" id="UP001156682">
    <property type="component" value="Unassembled WGS sequence"/>
</dbReference>
<dbReference type="Gene3D" id="3.60.21.10">
    <property type="match status" value="1"/>
</dbReference>
<dbReference type="RefSeq" id="WP_051610451.1">
    <property type="nucleotide sequence ID" value="NZ_BSOR01000028.1"/>
</dbReference>
<comment type="caution">
    <text evidence="6">The sequence shown here is derived from an EMBL/GenBank/DDBJ whole genome shotgun (WGS) entry which is preliminary data.</text>
</comment>
<organism evidence="6 7">
    <name type="scientific">Marinospirillum insulare</name>
    <dbReference type="NCBI Taxonomy" id="217169"/>
    <lineage>
        <taxon>Bacteria</taxon>
        <taxon>Pseudomonadati</taxon>
        <taxon>Pseudomonadota</taxon>
        <taxon>Gammaproteobacteria</taxon>
        <taxon>Oceanospirillales</taxon>
        <taxon>Oceanospirillaceae</taxon>
        <taxon>Marinospirillum</taxon>
    </lineage>
</organism>
<evidence type="ECO:0000256" key="2">
    <source>
        <dbReference type="ARBA" id="ARBA00022801"/>
    </source>
</evidence>
<keyword evidence="7" id="KW-1185">Reference proteome</keyword>
<accession>A0ABQ5ZXK9</accession>
<dbReference type="PANTHER" id="PTHR42988:SF2">
    <property type="entry name" value="CYCLIC NUCLEOTIDE PHOSPHODIESTERASE CBUA0032-RELATED"/>
    <property type="match status" value="1"/>
</dbReference>
<keyword evidence="1" id="KW-0479">Metal-binding</keyword>
<proteinExistence type="inferred from homology"/>
<keyword evidence="2" id="KW-0378">Hydrolase</keyword>
<name>A0ABQ5ZXK9_9GAMM</name>
<dbReference type="InterPro" id="IPR050884">
    <property type="entry name" value="CNP_phosphodiesterase-III"/>
</dbReference>
<dbReference type="EMBL" id="BSOR01000028">
    <property type="protein sequence ID" value="GLR64226.1"/>
    <property type="molecule type" value="Genomic_DNA"/>
</dbReference>
<comment type="similarity">
    <text evidence="4">Belongs to the cyclic nucleotide phosphodiesterase class-III family.</text>
</comment>
<evidence type="ECO:0000256" key="3">
    <source>
        <dbReference type="ARBA" id="ARBA00023004"/>
    </source>
</evidence>
<evidence type="ECO:0000313" key="7">
    <source>
        <dbReference type="Proteomes" id="UP001156682"/>
    </source>
</evidence>
<evidence type="ECO:0000256" key="4">
    <source>
        <dbReference type="ARBA" id="ARBA00025742"/>
    </source>
</evidence>
<evidence type="ECO:0000259" key="5">
    <source>
        <dbReference type="Pfam" id="PF00149"/>
    </source>
</evidence>
<evidence type="ECO:0000256" key="1">
    <source>
        <dbReference type="ARBA" id="ARBA00022723"/>
    </source>
</evidence>
<reference evidence="7" key="1">
    <citation type="journal article" date="2019" name="Int. J. Syst. Evol. Microbiol.">
        <title>The Global Catalogue of Microorganisms (GCM) 10K type strain sequencing project: providing services to taxonomists for standard genome sequencing and annotation.</title>
        <authorList>
            <consortium name="The Broad Institute Genomics Platform"/>
            <consortium name="The Broad Institute Genome Sequencing Center for Infectious Disease"/>
            <person name="Wu L."/>
            <person name="Ma J."/>
        </authorList>
    </citation>
    <scope>NUCLEOTIDE SEQUENCE [LARGE SCALE GENOMIC DNA]</scope>
    <source>
        <strain evidence="7">NBRC 100033</strain>
    </source>
</reference>
<dbReference type="Pfam" id="PF00149">
    <property type="entry name" value="Metallophos"/>
    <property type="match status" value="1"/>
</dbReference>
<dbReference type="PANTHER" id="PTHR42988">
    <property type="entry name" value="PHOSPHOHYDROLASE"/>
    <property type="match status" value="1"/>
</dbReference>
<gene>
    <name evidence="6" type="primary">cpdA</name>
    <name evidence="6" type="ORF">GCM10007878_16640</name>
</gene>
<feature type="domain" description="Calcineurin-like phosphoesterase" evidence="5">
    <location>
        <begin position="10"/>
        <end position="191"/>
    </location>
</feature>
<evidence type="ECO:0000313" key="6">
    <source>
        <dbReference type="EMBL" id="GLR64226.1"/>
    </source>
</evidence>
<sequence>MLNQKQPNTFRLVQLTDLHLLAGPKEKYRGKNTRASFLKSLKLAGRLNPDLLLLTGDLAEDQQEATYTWLYQQLEASGLAWQWLAGNHDQPAVMAKFSPVNFHQQTQDWQLLGLNSHLAGATQGRLDKQQLRLIEQALNNPKPLLIALHHPPVEVGSQWKDALALQNAEDFWELLKDQPQAKLVVFGHVHQAFSCYKHHSLNLATPATSIQFTANTNKFSVNASAPAALRLIRLKPEGQFSSRLIHYE</sequence>
<dbReference type="InterPro" id="IPR029052">
    <property type="entry name" value="Metallo-depent_PP-like"/>
</dbReference>